<evidence type="ECO:0000256" key="11">
    <source>
        <dbReference type="ARBA" id="ARBA00022857"/>
    </source>
</evidence>
<evidence type="ECO:0000256" key="10">
    <source>
        <dbReference type="ARBA" id="ARBA00022827"/>
    </source>
</evidence>
<dbReference type="InterPro" id="IPR016167">
    <property type="entry name" value="FAD-bd_PCMH_sub1"/>
</dbReference>
<evidence type="ECO:0000313" key="21">
    <source>
        <dbReference type="EMBL" id="GAJ29677.1"/>
    </source>
</evidence>
<evidence type="ECO:0000256" key="16">
    <source>
        <dbReference type="ARBA" id="ARBA00023316"/>
    </source>
</evidence>
<dbReference type="NCBIfam" id="NF010480">
    <property type="entry name" value="PRK13905.1"/>
    <property type="match status" value="1"/>
</dbReference>
<comment type="catalytic activity">
    <reaction evidence="18 19">
        <text>UDP-N-acetyl-alpha-D-muramate + NADP(+) = UDP-N-acetyl-3-O-(1-carboxyvinyl)-alpha-D-glucosamine + NADPH + H(+)</text>
        <dbReference type="Rhea" id="RHEA:12248"/>
        <dbReference type="ChEBI" id="CHEBI:15378"/>
        <dbReference type="ChEBI" id="CHEBI:57783"/>
        <dbReference type="ChEBI" id="CHEBI:58349"/>
        <dbReference type="ChEBI" id="CHEBI:68483"/>
        <dbReference type="ChEBI" id="CHEBI:70757"/>
        <dbReference type="EC" id="1.3.1.98"/>
    </reaction>
</comment>
<evidence type="ECO:0000256" key="7">
    <source>
        <dbReference type="ARBA" id="ARBA00022490"/>
    </source>
</evidence>
<protein>
    <recommendedName>
        <fullName evidence="6 19">UDP-N-acetylenolpyruvoylglucosamine reductase</fullName>
        <ecNumber evidence="5 19">1.3.1.98</ecNumber>
    </recommendedName>
    <alternativeName>
        <fullName evidence="17 19">UDP-N-acetylmuramate dehydrogenase</fullName>
    </alternativeName>
</protein>
<keyword evidence="11 19" id="KW-0521">NADP</keyword>
<dbReference type="AlphaFoldDB" id="A0A023D6C3"/>
<keyword evidence="7 19" id="KW-0963">Cytoplasm</keyword>
<keyword evidence="9 19" id="KW-0285">Flavoprotein</keyword>
<dbReference type="GO" id="GO:0051301">
    <property type="term" value="P:cell division"/>
    <property type="evidence" value="ECO:0007669"/>
    <property type="project" value="UniProtKB-KW"/>
</dbReference>
<evidence type="ECO:0000256" key="13">
    <source>
        <dbReference type="ARBA" id="ARBA00022984"/>
    </source>
</evidence>
<name>A0A023D6C3_ACIMT</name>
<dbReference type="InterPro" id="IPR003170">
    <property type="entry name" value="MurB"/>
</dbReference>
<evidence type="ECO:0000256" key="3">
    <source>
        <dbReference type="ARBA" id="ARBA00004496"/>
    </source>
</evidence>
<dbReference type="Pfam" id="PF02873">
    <property type="entry name" value="MurB_C"/>
    <property type="match status" value="1"/>
</dbReference>
<comment type="similarity">
    <text evidence="19">Belongs to the MurB family.</text>
</comment>
<keyword evidence="12 19" id="KW-0133">Cell shape</keyword>
<evidence type="ECO:0000259" key="20">
    <source>
        <dbReference type="PROSITE" id="PS51387"/>
    </source>
</evidence>
<evidence type="ECO:0000256" key="8">
    <source>
        <dbReference type="ARBA" id="ARBA00022618"/>
    </source>
</evidence>
<evidence type="ECO:0000256" key="1">
    <source>
        <dbReference type="ARBA" id="ARBA00001974"/>
    </source>
</evidence>
<dbReference type="NCBIfam" id="TIGR00179">
    <property type="entry name" value="murB"/>
    <property type="match status" value="1"/>
</dbReference>
<dbReference type="InterPro" id="IPR011601">
    <property type="entry name" value="MurB_C"/>
</dbReference>
<reference evidence="21 22" key="2">
    <citation type="journal article" date="2014" name="FEMS Microbiol. Lett.">
        <title>Draft genomic DNA sequence of the facultatively methylotrophic bacterium Acidomonas methanolica type strain MB58.</title>
        <authorList>
            <person name="Higashiura N."/>
            <person name="Hadano H."/>
            <person name="Hirakawa H."/>
            <person name="Matsutani M."/>
            <person name="Takabe S."/>
            <person name="Matsushita K."/>
            <person name="Azuma Y."/>
        </authorList>
    </citation>
    <scope>NUCLEOTIDE SEQUENCE [LARGE SCALE GENOMIC DNA]</scope>
    <source>
        <strain evidence="21 22">MB58</strain>
    </source>
</reference>
<dbReference type="PROSITE" id="PS51387">
    <property type="entry name" value="FAD_PCMH"/>
    <property type="match status" value="1"/>
</dbReference>
<sequence length="299" mass="31006">MSVTPLSLPGTRGRLTHNAPLAPRAWFRSGGPAEALFTPEDADDLAAALRALPRGTPVTLLGACSNVIIRDGGIAGLVIRLARGFSGIDVEADGIVAGAAALDMTLAEHAAAAGLDGLSFLAGIPGSVGGAVVMNAGAYGSDTAAVLDWAEIMLPDGSIRRLDNAALGFSYRHSALPDGAIVLRARFRARKGDPDVIRTHIADIRAARDASQPTRSRTGGSTFANPDGHKAWELIDAAGCRGLRIGDAQVSEKHCNFLLNLGAATSAQLEDLGETVRARVKARSGVALRWEIKRLGNPA</sequence>
<comment type="subcellular location">
    <subcellularLocation>
        <location evidence="3 19">Cytoplasm</location>
    </subcellularLocation>
</comment>
<dbReference type="InterPro" id="IPR016169">
    <property type="entry name" value="FAD-bd_PCMH_sub2"/>
</dbReference>
<evidence type="ECO:0000256" key="19">
    <source>
        <dbReference type="HAMAP-Rule" id="MF_00037"/>
    </source>
</evidence>
<dbReference type="GO" id="GO:0008360">
    <property type="term" value="P:regulation of cell shape"/>
    <property type="evidence" value="ECO:0007669"/>
    <property type="project" value="UniProtKB-KW"/>
</dbReference>
<keyword evidence="10 19" id="KW-0274">FAD</keyword>
<feature type="active site" evidence="19">
    <location>
        <position position="172"/>
    </location>
</feature>
<evidence type="ECO:0000256" key="18">
    <source>
        <dbReference type="ARBA" id="ARBA00048914"/>
    </source>
</evidence>
<dbReference type="Pfam" id="PF01565">
    <property type="entry name" value="FAD_binding_4"/>
    <property type="match status" value="1"/>
</dbReference>
<reference evidence="22" key="1">
    <citation type="journal article" date="2014" name="FEMS Microbiol. Lett.">
        <title>Draft Genomic DNA Sequence of the Facultatively Methylotrophic Bacterium Acidomonas methanolica type strain MB58.</title>
        <authorList>
            <person name="Higashiura N."/>
            <person name="Hadano H."/>
            <person name="Hirakawa H."/>
            <person name="Matsutani M."/>
            <person name="Takabe S."/>
            <person name="Matsushita K."/>
            <person name="Azuma Y."/>
        </authorList>
    </citation>
    <scope>NUCLEOTIDE SEQUENCE [LARGE SCALE GENOMIC DNA]</scope>
    <source>
        <strain evidence="22">MB58</strain>
    </source>
</reference>
<evidence type="ECO:0000256" key="4">
    <source>
        <dbReference type="ARBA" id="ARBA00004752"/>
    </source>
</evidence>
<dbReference type="OrthoDB" id="9804753at2"/>
<dbReference type="Gene3D" id="3.90.78.10">
    <property type="entry name" value="UDP-N-acetylenolpyruvoylglucosamine reductase, C-terminal domain"/>
    <property type="match status" value="1"/>
</dbReference>
<evidence type="ECO:0000256" key="6">
    <source>
        <dbReference type="ARBA" id="ARBA00015188"/>
    </source>
</evidence>
<keyword evidence="14 19" id="KW-0560">Oxidoreductase</keyword>
<accession>A0A023D6C3</accession>
<dbReference type="GO" id="GO:0008762">
    <property type="term" value="F:UDP-N-acetylmuramate dehydrogenase activity"/>
    <property type="evidence" value="ECO:0007669"/>
    <property type="project" value="UniProtKB-UniRule"/>
</dbReference>
<keyword evidence="13 19" id="KW-0573">Peptidoglycan synthesis</keyword>
<comment type="pathway">
    <text evidence="4 19">Cell wall biogenesis; peptidoglycan biosynthesis.</text>
</comment>
<dbReference type="Gene3D" id="3.30.465.10">
    <property type="match status" value="1"/>
</dbReference>
<dbReference type="InterPro" id="IPR036635">
    <property type="entry name" value="MurB_C_sf"/>
</dbReference>
<evidence type="ECO:0000256" key="2">
    <source>
        <dbReference type="ARBA" id="ARBA00003921"/>
    </source>
</evidence>
<dbReference type="InterPro" id="IPR016166">
    <property type="entry name" value="FAD-bd_PCMH"/>
</dbReference>
<keyword evidence="15 19" id="KW-0131">Cell cycle</keyword>
<feature type="active site" description="Proton donor" evidence="19">
    <location>
        <position position="221"/>
    </location>
</feature>
<dbReference type="EMBL" id="BAND01000074">
    <property type="protein sequence ID" value="GAJ29677.1"/>
    <property type="molecule type" value="Genomic_DNA"/>
</dbReference>
<dbReference type="SUPFAM" id="SSF56194">
    <property type="entry name" value="Uridine diphospho-N-Acetylenolpyruvylglucosamine reductase, MurB, C-terminal domain"/>
    <property type="match status" value="1"/>
</dbReference>
<dbReference type="PANTHER" id="PTHR21071:SF4">
    <property type="entry name" value="UDP-N-ACETYLENOLPYRUVOYLGLUCOSAMINE REDUCTASE"/>
    <property type="match status" value="1"/>
</dbReference>
<gene>
    <name evidence="19" type="primary">murB</name>
    <name evidence="21" type="ORF">Amme_074_006</name>
</gene>
<dbReference type="EC" id="1.3.1.98" evidence="5 19"/>
<evidence type="ECO:0000256" key="14">
    <source>
        <dbReference type="ARBA" id="ARBA00023002"/>
    </source>
</evidence>
<dbReference type="GO" id="GO:0071555">
    <property type="term" value="P:cell wall organization"/>
    <property type="evidence" value="ECO:0007669"/>
    <property type="project" value="UniProtKB-KW"/>
</dbReference>
<comment type="function">
    <text evidence="2 19">Cell wall formation.</text>
</comment>
<dbReference type="GO" id="GO:0009252">
    <property type="term" value="P:peptidoglycan biosynthetic process"/>
    <property type="evidence" value="ECO:0007669"/>
    <property type="project" value="UniProtKB-UniRule"/>
</dbReference>
<dbReference type="SUPFAM" id="SSF56176">
    <property type="entry name" value="FAD-binding/transporter-associated domain-like"/>
    <property type="match status" value="1"/>
</dbReference>
<feature type="active site" evidence="19">
    <location>
        <position position="291"/>
    </location>
</feature>
<keyword evidence="8 19" id="KW-0132">Cell division</keyword>
<evidence type="ECO:0000256" key="15">
    <source>
        <dbReference type="ARBA" id="ARBA00023306"/>
    </source>
</evidence>
<comment type="caution">
    <text evidence="21">The sequence shown here is derived from an EMBL/GenBank/DDBJ whole genome shotgun (WGS) entry which is preliminary data.</text>
</comment>
<feature type="domain" description="FAD-binding PCMH-type" evidence="20">
    <location>
        <begin position="28"/>
        <end position="192"/>
    </location>
</feature>
<dbReference type="Gene3D" id="3.30.43.10">
    <property type="entry name" value="Uridine Diphospho-n-acetylenolpyruvylglucosamine Reductase, domain 2"/>
    <property type="match status" value="1"/>
</dbReference>
<dbReference type="UniPathway" id="UPA00219"/>
<evidence type="ECO:0000256" key="17">
    <source>
        <dbReference type="ARBA" id="ARBA00031026"/>
    </source>
</evidence>
<comment type="cofactor">
    <cofactor evidence="1 19">
        <name>FAD</name>
        <dbReference type="ChEBI" id="CHEBI:57692"/>
    </cofactor>
</comment>
<evidence type="ECO:0000256" key="5">
    <source>
        <dbReference type="ARBA" id="ARBA00012518"/>
    </source>
</evidence>
<dbReference type="HAMAP" id="MF_00037">
    <property type="entry name" value="MurB"/>
    <property type="match status" value="1"/>
</dbReference>
<dbReference type="Proteomes" id="UP000019760">
    <property type="component" value="Unassembled WGS sequence"/>
</dbReference>
<dbReference type="PANTHER" id="PTHR21071">
    <property type="entry name" value="UDP-N-ACETYLENOLPYRUVOYLGLUCOSAMINE REDUCTASE"/>
    <property type="match status" value="1"/>
</dbReference>
<keyword evidence="16 19" id="KW-0961">Cell wall biogenesis/degradation</keyword>
<dbReference type="InterPro" id="IPR006094">
    <property type="entry name" value="Oxid_FAD_bind_N"/>
</dbReference>
<organism evidence="21 22">
    <name type="scientific">Acidomonas methanolica NBRC 104435</name>
    <dbReference type="NCBI Taxonomy" id="1231351"/>
    <lineage>
        <taxon>Bacteria</taxon>
        <taxon>Pseudomonadati</taxon>
        <taxon>Pseudomonadota</taxon>
        <taxon>Alphaproteobacteria</taxon>
        <taxon>Acetobacterales</taxon>
        <taxon>Acetobacteraceae</taxon>
        <taxon>Acidomonas</taxon>
    </lineage>
</organism>
<dbReference type="GO" id="GO:0005829">
    <property type="term" value="C:cytosol"/>
    <property type="evidence" value="ECO:0007669"/>
    <property type="project" value="TreeGrafter"/>
</dbReference>
<dbReference type="InterPro" id="IPR036318">
    <property type="entry name" value="FAD-bd_PCMH-like_sf"/>
</dbReference>
<evidence type="ECO:0000256" key="9">
    <source>
        <dbReference type="ARBA" id="ARBA00022630"/>
    </source>
</evidence>
<dbReference type="RefSeq" id="WP_042059892.1">
    <property type="nucleotide sequence ID" value="NZ_BAND01000074.1"/>
</dbReference>
<evidence type="ECO:0000313" key="22">
    <source>
        <dbReference type="Proteomes" id="UP000019760"/>
    </source>
</evidence>
<proteinExistence type="inferred from homology"/>
<keyword evidence="22" id="KW-1185">Reference proteome</keyword>
<dbReference type="GO" id="GO:0071949">
    <property type="term" value="F:FAD binding"/>
    <property type="evidence" value="ECO:0007669"/>
    <property type="project" value="InterPro"/>
</dbReference>
<evidence type="ECO:0000256" key="12">
    <source>
        <dbReference type="ARBA" id="ARBA00022960"/>
    </source>
</evidence>